<keyword evidence="3" id="KW-1185">Reference proteome</keyword>
<name>A0A4P9VWJ5_9FUNG</name>
<accession>A0A4P9VWJ5</accession>
<reference evidence="3" key="1">
    <citation type="journal article" date="2018" name="Nat. Microbiol.">
        <title>Leveraging single-cell genomics to expand the fungal tree of life.</title>
        <authorList>
            <person name="Ahrendt S.R."/>
            <person name="Quandt C.A."/>
            <person name="Ciobanu D."/>
            <person name="Clum A."/>
            <person name="Salamov A."/>
            <person name="Andreopoulos B."/>
            <person name="Cheng J.F."/>
            <person name="Woyke T."/>
            <person name="Pelin A."/>
            <person name="Henrissat B."/>
            <person name="Reynolds N.K."/>
            <person name="Benny G.L."/>
            <person name="Smith M.E."/>
            <person name="James T.Y."/>
            <person name="Grigoriev I.V."/>
        </authorList>
    </citation>
    <scope>NUCLEOTIDE SEQUENCE [LARGE SCALE GENOMIC DNA]</scope>
</reference>
<dbReference type="OrthoDB" id="10002384at2759"/>
<evidence type="ECO:0000313" key="2">
    <source>
        <dbReference type="EMBL" id="RKO83542.1"/>
    </source>
</evidence>
<evidence type="ECO:0000256" key="1">
    <source>
        <dbReference type="SAM" id="MobiDB-lite"/>
    </source>
</evidence>
<protein>
    <submittedName>
        <fullName evidence="2">Uncharacterized protein</fullName>
    </submittedName>
</protein>
<feature type="region of interest" description="Disordered" evidence="1">
    <location>
        <begin position="114"/>
        <end position="137"/>
    </location>
</feature>
<dbReference type="Proteomes" id="UP000269721">
    <property type="component" value="Unassembled WGS sequence"/>
</dbReference>
<proteinExistence type="predicted"/>
<evidence type="ECO:0000313" key="3">
    <source>
        <dbReference type="Proteomes" id="UP000269721"/>
    </source>
</evidence>
<organism evidence="2 3">
    <name type="scientific">Blyttiomyces helicus</name>
    <dbReference type="NCBI Taxonomy" id="388810"/>
    <lineage>
        <taxon>Eukaryota</taxon>
        <taxon>Fungi</taxon>
        <taxon>Fungi incertae sedis</taxon>
        <taxon>Chytridiomycota</taxon>
        <taxon>Chytridiomycota incertae sedis</taxon>
        <taxon>Chytridiomycetes</taxon>
        <taxon>Chytridiomycetes incertae sedis</taxon>
        <taxon>Blyttiomyces</taxon>
    </lineage>
</organism>
<dbReference type="AlphaFoldDB" id="A0A4P9VWJ5"/>
<dbReference type="EMBL" id="ML001119">
    <property type="protein sequence ID" value="RKO83542.1"/>
    <property type="molecule type" value="Genomic_DNA"/>
</dbReference>
<sequence>MFKVPKVYVPHRRKSFDPADSVDIGSFFFSFQHLHKGFEPFLWSGRARKGAGVWAAFRWGCGKSCSERGAEIAMSAARAATIVGVVFRSLDLPWLSPSVATRVNVRVRLCEEREPSTAADNHPSMDPAPLDVPLRFT</sequence>
<gene>
    <name evidence="2" type="ORF">BDK51DRAFT_49869</name>
</gene>